<gene>
    <name evidence="3" type="ORF">BAU07_16105</name>
</gene>
<dbReference type="Gene3D" id="1.20.1270.180">
    <property type="match status" value="1"/>
</dbReference>
<organism evidence="3 4">
    <name type="scientific">Bordetella flabilis</name>
    <dbReference type="NCBI Taxonomy" id="463014"/>
    <lineage>
        <taxon>Bacteria</taxon>
        <taxon>Pseudomonadati</taxon>
        <taxon>Pseudomonadota</taxon>
        <taxon>Betaproteobacteria</taxon>
        <taxon>Burkholderiales</taxon>
        <taxon>Alcaligenaceae</taxon>
        <taxon>Bordetella</taxon>
    </lineage>
</organism>
<protein>
    <recommendedName>
        <fullName evidence="2">Lysozyme inhibitor LprI-like N-terminal domain-containing protein</fullName>
    </recommendedName>
</protein>
<evidence type="ECO:0000313" key="3">
    <source>
        <dbReference type="EMBL" id="ANN80538.1"/>
    </source>
</evidence>
<dbReference type="EMBL" id="CP016172">
    <property type="protein sequence ID" value="ANN80538.1"/>
    <property type="molecule type" value="Genomic_DNA"/>
</dbReference>
<evidence type="ECO:0000259" key="2">
    <source>
        <dbReference type="Pfam" id="PF07007"/>
    </source>
</evidence>
<evidence type="ECO:0000313" key="4">
    <source>
        <dbReference type="Proteomes" id="UP000091926"/>
    </source>
</evidence>
<dbReference type="InterPro" id="IPR009739">
    <property type="entry name" value="LprI-like_N"/>
</dbReference>
<evidence type="ECO:0000256" key="1">
    <source>
        <dbReference type="SAM" id="Coils"/>
    </source>
</evidence>
<keyword evidence="4" id="KW-1185">Reference proteome</keyword>
<reference evidence="3 4" key="1">
    <citation type="submission" date="2016-06" db="EMBL/GenBank/DDBJ databases">
        <title>Complete genome sequences of Bordetella bronchialis and Bordetella flabilis.</title>
        <authorList>
            <person name="LiPuma J.J."/>
            <person name="Spilker T."/>
        </authorList>
    </citation>
    <scope>NUCLEOTIDE SEQUENCE [LARGE SCALE GENOMIC DNA]</scope>
    <source>
        <strain evidence="3 4">AU10664</strain>
    </source>
</reference>
<keyword evidence="1" id="KW-0175">Coiled coil</keyword>
<accession>A0A193GLU4</accession>
<dbReference type="AlphaFoldDB" id="A0A193GLU4"/>
<dbReference type="STRING" id="463014.BAU07_16105"/>
<proteinExistence type="predicted"/>
<dbReference type="Proteomes" id="UP000091926">
    <property type="component" value="Chromosome"/>
</dbReference>
<dbReference type="KEGG" id="bfz:BAU07_16105"/>
<feature type="coiled-coil region" evidence="1">
    <location>
        <begin position="17"/>
        <end position="48"/>
    </location>
</feature>
<dbReference type="NCBIfam" id="NF041434">
    <property type="entry name" value="UmoC"/>
    <property type="match status" value="1"/>
</dbReference>
<sequence>MNACEAAIGNQPRTAMQACLSSRLKNAQENLQRAYARARDELKAIDSSATPHALQALKASRESFNVFMDKECKRQGAAMLGGSGSGDVELACQVALTRWRADALRQD</sequence>
<feature type="domain" description="Lysozyme inhibitor LprI-like N-terminal" evidence="2">
    <location>
        <begin position="4"/>
        <end position="104"/>
    </location>
</feature>
<dbReference type="Pfam" id="PF07007">
    <property type="entry name" value="LprI"/>
    <property type="match status" value="1"/>
</dbReference>
<name>A0A193GLU4_9BORD</name>